<reference evidence="2" key="1">
    <citation type="submission" date="2023-03" db="EMBL/GenBank/DDBJ databases">
        <title>Massive genome expansion in bonnet fungi (Mycena s.s.) driven by repeated elements and novel gene families across ecological guilds.</title>
        <authorList>
            <consortium name="Lawrence Berkeley National Laboratory"/>
            <person name="Harder C.B."/>
            <person name="Miyauchi S."/>
            <person name="Viragh M."/>
            <person name="Kuo A."/>
            <person name="Thoen E."/>
            <person name="Andreopoulos B."/>
            <person name="Lu D."/>
            <person name="Skrede I."/>
            <person name="Drula E."/>
            <person name="Henrissat B."/>
            <person name="Morin E."/>
            <person name="Kohler A."/>
            <person name="Barry K."/>
            <person name="LaButti K."/>
            <person name="Morin E."/>
            <person name="Salamov A."/>
            <person name="Lipzen A."/>
            <person name="Mereny Z."/>
            <person name="Hegedus B."/>
            <person name="Baldrian P."/>
            <person name="Stursova M."/>
            <person name="Weitz H."/>
            <person name="Taylor A."/>
            <person name="Grigoriev I.V."/>
            <person name="Nagy L.G."/>
            <person name="Martin F."/>
            <person name="Kauserud H."/>
        </authorList>
    </citation>
    <scope>NUCLEOTIDE SEQUENCE</scope>
    <source>
        <strain evidence="2">CBHHK002</strain>
    </source>
</reference>
<keyword evidence="3" id="KW-1185">Reference proteome</keyword>
<name>A0AAD6Z5V9_9AGAR</name>
<protein>
    <submittedName>
        <fullName evidence="2">Uncharacterized protein</fullName>
    </submittedName>
</protein>
<sequence length="288" mass="31380">MAQFIMAIGAEGIARQQPQYRPATVPSYAEPTTLGFRIPPPTYSPVKEKTPGNITGDAERNMEGWWPDISSGLALSMRGQDPARDCKDVPNASISCFHVSAIRPLHTGQTESMSRKHRASVESGGASNEKGEERKNRRQNTDGSRAAAANAEAGANPAEKEPTRDPRTWNTRLRRKARRLNGTLTRLEDVRAPAVVARGKQEGSLPTVLSIHPGQGKQSRRGNRPPMVPVPARTTLLLAWPKTPGSLNTPAVWFSVKEKTPGNITGDAERNMEGWWPDISSGLALRSP</sequence>
<feature type="compositionally biased region" description="Basic and acidic residues" evidence="1">
    <location>
        <begin position="158"/>
        <end position="167"/>
    </location>
</feature>
<feature type="region of interest" description="Disordered" evidence="1">
    <location>
        <begin position="206"/>
        <end position="227"/>
    </location>
</feature>
<dbReference type="Proteomes" id="UP001218218">
    <property type="component" value="Unassembled WGS sequence"/>
</dbReference>
<accession>A0AAD6Z5V9</accession>
<feature type="compositionally biased region" description="Low complexity" evidence="1">
    <location>
        <begin position="146"/>
        <end position="157"/>
    </location>
</feature>
<feature type="region of interest" description="Disordered" evidence="1">
    <location>
        <begin position="107"/>
        <end position="168"/>
    </location>
</feature>
<comment type="caution">
    <text evidence="2">The sequence shown here is derived from an EMBL/GenBank/DDBJ whole genome shotgun (WGS) entry which is preliminary data.</text>
</comment>
<gene>
    <name evidence="2" type="ORF">DFH08DRAFT_823459</name>
</gene>
<organism evidence="2 3">
    <name type="scientific">Mycena albidolilacea</name>
    <dbReference type="NCBI Taxonomy" id="1033008"/>
    <lineage>
        <taxon>Eukaryota</taxon>
        <taxon>Fungi</taxon>
        <taxon>Dikarya</taxon>
        <taxon>Basidiomycota</taxon>
        <taxon>Agaricomycotina</taxon>
        <taxon>Agaricomycetes</taxon>
        <taxon>Agaricomycetidae</taxon>
        <taxon>Agaricales</taxon>
        <taxon>Marasmiineae</taxon>
        <taxon>Mycenaceae</taxon>
        <taxon>Mycena</taxon>
    </lineage>
</organism>
<feature type="region of interest" description="Disordered" evidence="1">
    <location>
        <begin position="36"/>
        <end position="60"/>
    </location>
</feature>
<dbReference type="EMBL" id="JARIHO010000082">
    <property type="protein sequence ID" value="KAJ7309288.1"/>
    <property type="molecule type" value="Genomic_DNA"/>
</dbReference>
<evidence type="ECO:0000256" key="1">
    <source>
        <dbReference type="SAM" id="MobiDB-lite"/>
    </source>
</evidence>
<evidence type="ECO:0000313" key="2">
    <source>
        <dbReference type="EMBL" id="KAJ7309288.1"/>
    </source>
</evidence>
<proteinExistence type="predicted"/>
<evidence type="ECO:0000313" key="3">
    <source>
        <dbReference type="Proteomes" id="UP001218218"/>
    </source>
</evidence>
<dbReference type="AlphaFoldDB" id="A0AAD6Z5V9"/>